<evidence type="ECO:0000313" key="1">
    <source>
        <dbReference type="EMBL" id="QEM41091.1"/>
    </source>
</evidence>
<reference evidence="1" key="1">
    <citation type="submission" date="2019-04" db="EMBL/GenBank/DDBJ databases">
        <authorList>
            <person name="Assadpour T."/>
            <person name="Ahmed J."/>
            <person name="Anderson S."/>
            <person name="Espinosa K."/>
            <person name="Gadsden T."/>
            <person name="Graham A."/>
            <person name="Hajjar W."/>
            <person name="Howard T."/>
            <person name="Lacafta O."/>
            <person name="Matney K."/>
            <person name="Matsen K."/>
            <person name="Osu J."/>
            <person name="Rupe E."/>
            <person name="Sang H."/>
            <person name="Wadi S."/>
            <person name="McNeal J."/>
            <person name="Temple L."/>
        </authorList>
    </citation>
    <scope>NUCLEOTIDE SEQUENCE [LARGE SCALE GENOMIC DNA]</scope>
</reference>
<keyword evidence="2" id="KW-1185">Reference proteome</keyword>
<protein>
    <submittedName>
        <fullName evidence="1">Uncharacterized protein</fullName>
    </submittedName>
</protein>
<organism evidence="1 2">
    <name type="scientific">Pseudomonas phage Zuri</name>
    <dbReference type="NCBI Taxonomy" id="2604899"/>
    <lineage>
        <taxon>Viruses</taxon>
        <taxon>Duplodnaviria</taxon>
        <taxon>Heunggongvirae</taxon>
        <taxon>Uroviricota</taxon>
        <taxon>Caudoviricetes</taxon>
        <taxon>Schitoviridae</taxon>
        <taxon>Zurivirus</taxon>
        <taxon>Zurivirus zuri</taxon>
    </lineage>
</organism>
<dbReference type="Proteomes" id="UP000322075">
    <property type="component" value="Segment"/>
</dbReference>
<evidence type="ECO:0000313" key="2">
    <source>
        <dbReference type="Proteomes" id="UP000322075"/>
    </source>
</evidence>
<name>A0A5C1K4V8_9CAUD</name>
<dbReference type="EMBL" id="MK863032">
    <property type="protein sequence ID" value="QEM41091.1"/>
    <property type="molecule type" value="Genomic_DNA"/>
</dbReference>
<gene>
    <name evidence="1" type="ORF">Zuri_97</name>
</gene>
<sequence>MELWVTYRNAEISAMTTLDQMFSHRIRFMVLCQTQDELDILKGYELIYSRKLEIYTLNQWKEREPVPYLTVSNGKSLLVTGQPHLTPVIYSTFKPEDHFRGL</sequence>
<accession>A0A5C1K4V8</accession>
<proteinExistence type="predicted"/>